<evidence type="ECO:0000313" key="1">
    <source>
        <dbReference type="EMBL" id="MBM9466743.1"/>
    </source>
</evidence>
<dbReference type="AlphaFoldDB" id="A0A938YFA4"/>
<dbReference type="RefSeq" id="WP_205259710.1">
    <property type="nucleotide sequence ID" value="NZ_JAERWK010000008.1"/>
</dbReference>
<protein>
    <submittedName>
        <fullName evidence="1">Uncharacterized protein</fullName>
    </submittedName>
</protein>
<dbReference type="EMBL" id="JAERWK010000008">
    <property type="protein sequence ID" value="MBM9466743.1"/>
    <property type="molecule type" value="Genomic_DNA"/>
</dbReference>
<keyword evidence="2" id="KW-1185">Reference proteome</keyword>
<evidence type="ECO:0000313" key="2">
    <source>
        <dbReference type="Proteomes" id="UP000663792"/>
    </source>
</evidence>
<organism evidence="1 2">
    <name type="scientific">Nakamurella leprariae</name>
    <dbReference type="NCBI Taxonomy" id="2803911"/>
    <lineage>
        <taxon>Bacteria</taxon>
        <taxon>Bacillati</taxon>
        <taxon>Actinomycetota</taxon>
        <taxon>Actinomycetes</taxon>
        <taxon>Nakamurellales</taxon>
        <taxon>Nakamurellaceae</taxon>
        <taxon>Nakamurella</taxon>
    </lineage>
</organism>
<accession>A0A938YFA4</accession>
<sequence length="49" mass="4837">MFPLHGPGAGGVGWDLALVAPARLLAGGDPQHVAAAVAATTWFSAPDPT</sequence>
<proteinExistence type="predicted"/>
<gene>
    <name evidence="1" type="ORF">JL106_05530</name>
</gene>
<dbReference type="Proteomes" id="UP000663792">
    <property type="component" value="Unassembled WGS sequence"/>
</dbReference>
<reference evidence="1" key="1">
    <citation type="submission" date="2021-01" db="EMBL/GenBank/DDBJ databases">
        <title>YIM 132084 draft genome.</title>
        <authorList>
            <person name="An D."/>
        </authorList>
    </citation>
    <scope>NUCLEOTIDE SEQUENCE</scope>
    <source>
        <strain evidence="1">YIM 132084</strain>
    </source>
</reference>
<name>A0A938YFA4_9ACTN</name>
<comment type="caution">
    <text evidence="1">The sequence shown here is derived from an EMBL/GenBank/DDBJ whole genome shotgun (WGS) entry which is preliminary data.</text>
</comment>